<dbReference type="PANTHER" id="PTHR33121">
    <property type="entry name" value="CYCLIC DI-GMP PHOSPHODIESTERASE PDEF"/>
    <property type="match status" value="1"/>
</dbReference>
<dbReference type="Proteomes" id="UP001196661">
    <property type="component" value="Unassembled WGS sequence"/>
</dbReference>
<evidence type="ECO:0000259" key="2">
    <source>
        <dbReference type="PROSITE" id="PS50883"/>
    </source>
</evidence>
<evidence type="ECO:0000259" key="3">
    <source>
        <dbReference type="PROSITE" id="PS50887"/>
    </source>
</evidence>
<dbReference type="InterPro" id="IPR035919">
    <property type="entry name" value="EAL_sf"/>
</dbReference>
<dbReference type="CDD" id="cd01948">
    <property type="entry name" value="EAL"/>
    <property type="match status" value="1"/>
</dbReference>
<dbReference type="SUPFAM" id="SSF141868">
    <property type="entry name" value="EAL domain-like"/>
    <property type="match status" value="1"/>
</dbReference>
<dbReference type="PROSITE" id="PS50887">
    <property type="entry name" value="GGDEF"/>
    <property type="match status" value="1"/>
</dbReference>
<dbReference type="InterPro" id="IPR000160">
    <property type="entry name" value="GGDEF_dom"/>
</dbReference>
<keyword evidence="1" id="KW-0472">Membrane</keyword>
<dbReference type="Pfam" id="PF05226">
    <property type="entry name" value="CHASE2"/>
    <property type="match status" value="1"/>
</dbReference>
<dbReference type="PROSITE" id="PS50883">
    <property type="entry name" value="EAL"/>
    <property type="match status" value="1"/>
</dbReference>
<protein>
    <submittedName>
        <fullName evidence="4">EAL domain-containing protein</fullName>
    </submittedName>
</protein>
<dbReference type="SMART" id="SM01080">
    <property type="entry name" value="CHASE2"/>
    <property type="match status" value="1"/>
</dbReference>
<proteinExistence type="predicted"/>
<dbReference type="SMART" id="SM00267">
    <property type="entry name" value="GGDEF"/>
    <property type="match status" value="1"/>
</dbReference>
<sequence>MRLWRQLQRYGYVLIAVGIALLIIGLRQLGGLQGAELKAFDRQVRHHTSKDGLSEVVVVGITETDIRSYNRWPLSDGTVAELLAKLQTYDPKVIGLDIYRDIEHPPGQGRLQRQLAKENVYGVYDLGIGVDPDSSSPAPIGMTPDRTGFADFVADTDGVVRRNFMFASVKPDDFYSLGLRVSLHVLRDRYGPNIFDPKGTGLNIAGQLFPTLDANTGGYQNEDMAGYQVLLQYKTQNDGIRQVSLRNVLDDQVDPAWFKDKVVLIGTVAPSIKDIFFTPFTRNSSSVGMTPGVVIHAHVVNQILSIVEKKYSLIWTWNQWQEKCWILLWCLIGGGLAWHIQSLVRLLLTSAIAMLTLTAIGWGLFALDGWIPTIPPALGFSLVASATIAYQVFYRTFYDSLTSLPNRFSSIKQLQHHLDQQNDSKAMVALLLIDLGRFKAVNESLGEKVADRLLQIVAERIVYHLPKASVARVGSDQFIAILPSIHHPQTATDITEHLRSNLMDSISINGNPVKTTISIGIAFHPKGKNYPAHALLQDAYHALGKAKNKGRNSQAIFQEDMRTHSVSQFQLEMDLRDAGEDQQFQLYYQPILDLNIGKIAGFEALIRWQHPNRGLVPPIEFIEIAEDTGMILAMGEWILKEACSQVQQWQQQFPQQPPLFIGVNLSSRQFLQPNLATTIANIVHHYRLDPRGLKLELTESVAMNDVDSAIQQLTYLKDEGLHISLDDFGTGYSSLSYLHRLPIDSLKIDKSFVDRMETNQENENIVGTIVTLAQRLNLDIVAEGVETIDQARLLKGLQCQYAQGYYFSKPVPRNQATKLLSQNKIWQIDDV</sequence>
<keyword evidence="1" id="KW-1133">Transmembrane helix</keyword>
<dbReference type="Pfam" id="PF00563">
    <property type="entry name" value="EAL"/>
    <property type="match status" value="1"/>
</dbReference>
<dbReference type="EMBL" id="JADOER010000013">
    <property type="protein sequence ID" value="MBT9313528.1"/>
    <property type="molecule type" value="Genomic_DNA"/>
</dbReference>
<comment type="caution">
    <text evidence="4">The sequence shown here is derived from an EMBL/GenBank/DDBJ whole genome shotgun (WGS) entry which is preliminary data.</text>
</comment>
<dbReference type="InterPro" id="IPR001633">
    <property type="entry name" value="EAL_dom"/>
</dbReference>
<dbReference type="InterPro" id="IPR007890">
    <property type="entry name" value="CHASE2"/>
</dbReference>
<accession>A0ABS5Y7Q1</accession>
<dbReference type="InterPro" id="IPR043128">
    <property type="entry name" value="Rev_trsase/Diguanyl_cyclase"/>
</dbReference>
<feature type="transmembrane region" description="Helical" evidence="1">
    <location>
        <begin position="12"/>
        <end position="30"/>
    </location>
</feature>
<dbReference type="SUPFAM" id="SSF55073">
    <property type="entry name" value="Nucleotide cyclase"/>
    <property type="match status" value="1"/>
</dbReference>
<feature type="domain" description="EAL" evidence="2">
    <location>
        <begin position="568"/>
        <end position="824"/>
    </location>
</feature>
<dbReference type="Pfam" id="PF00990">
    <property type="entry name" value="GGDEF"/>
    <property type="match status" value="1"/>
</dbReference>
<dbReference type="CDD" id="cd01949">
    <property type="entry name" value="GGDEF"/>
    <property type="match status" value="1"/>
</dbReference>
<dbReference type="InterPro" id="IPR050706">
    <property type="entry name" value="Cyclic-di-GMP_PDE-like"/>
</dbReference>
<dbReference type="Gene3D" id="3.20.20.450">
    <property type="entry name" value="EAL domain"/>
    <property type="match status" value="1"/>
</dbReference>
<dbReference type="NCBIfam" id="TIGR00254">
    <property type="entry name" value="GGDEF"/>
    <property type="match status" value="1"/>
</dbReference>
<evidence type="ECO:0000256" key="1">
    <source>
        <dbReference type="SAM" id="Phobius"/>
    </source>
</evidence>
<feature type="transmembrane region" description="Helical" evidence="1">
    <location>
        <begin position="377"/>
        <end position="394"/>
    </location>
</feature>
<evidence type="ECO:0000313" key="5">
    <source>
        <dbReference type="Proteomes" id="UP001196661"/>
    </source>
</evidence>
<name>A0ABS5Y7Q1_9CYAN</name>
<feature type="transmembrane region" description="Helical" evidence="1">
    <location>
        <begin position="346"/>
        <end position="365"/>
    </location>
</feature>
<dbReference type="InterPro" id="IPR029787">
    <property type="entry name" value="Nucleotide_cyclase"/>
</dbReference>
<organism evidence="4 5">
    <name type="scientific">Leptothoe kymatousa TAU-MAC 1615</name>
    <dbReference type="NCBI Taxonomy" id="2364775"/>
    <lineage>
        <taxon>Bacteria</taxon>
        <taxon>Bacillati</taxon>
        <taxon>Cyanobacteriota</taxon>
        <taxon>Cyanophyceae</taxon>
        <taxon>Nodosilineales</taxon>
        <taxon>Cymatolegaceae</taxon>
        <taxon>Leptothoe</taxon>
        <taxon>Leptothoe kymatousa</taxon>
    </lineage>
</organism>
<dbReference type="Gene3D" id="3.30.70.270">
    <property type="match status" value="1"/>
</dbReference>
<gene>
    <name evidence="4" type="ORF">IXB28_15040</name>
</gene>
<keyword evidence="5" id="KW-1185">Reference proteome</keyword>
<dbReference type="PANTHER" id="PTHR33121:SF70">
    <property type="entry name" value="SIGNALING PROTEIN YKOW"/>
    <property type="match status" value="1"/>
</dbReference>
<keyword evidence="1" id="KW-0812">Transmembrane</keyword>
<feature type="domain" description="GGDEF" evidence="3">
    <location>
        <begin position="426"/>
        <end position="559"/>
    </location>
</feature>
<evidence type="ECO:0000313" key="4">
    <source>
        <dbReference type="EMBL" id="MBT9313528.1"/>
    </source>
</evidence>
<reference evidence="4 5" key="1">
    <citation type="journal article" date="2021" name="Mar. Drugs">
        <title>Genome Reduction and Secondary Metabolism of the Marine Sponge-Associated Cyanobacterium Leptothoe.</title>
        <authorList>
            <person name="Konstantinou D."/>
            <person name="Popin R.V."/>
            <person name="Fewer D.P."/>
            <person name="Sivonen K."/>
            <person name="Gkelis S."/>
        </authorList>
    </citation>
    <scope>NUCLEOTIDE SEQUENCE [LARGE SCALE GENOMIC DNA]</scope>
    <source>
        <strain evidence="4 5">TAU-MAC 1615</strain>
    </source>
</reference>
<dbReference type="SMART" id="SM00052">
    <property type="entry name" value="EAL"/>
    <property type="match status" value="1"/>
</dbReference>